<evidence type="ECO:0000313" key="4">
    <source>
        <dbReference type="Proteomes" id="UP000264589"/>
    </source>
</evidence>
<dbReference type="Pfam" id="PF04367">
    <property type="entry name" value="DUF502"/>
    <property type="match status" value="1"/>
</dbReference>
<dbReference type="InParanoid" id="A0A371RKM3"/>
<dbReference type="RefSeq" id="WP_116392636.1">
    <property type="nucleotide sequence ID" value="NZ_CAXQPM010000004.1"/>
</dbReference>
<sequence>MSAPAPKIHKPGFFASVRNSFLTGVVIAAPLLITFAVIYWLITGPLARLDVFVQNKIPQRWLPPFLEEVSIVPGFGVLVAVIFLILLGIVAKNFIGQFFINFGERVLDSVPVVRNLYGFFKNVFEMALQQSEQSFKEVALIEYPRPGLWTICFVVTSTKGEVRHGLKDIGDDMTNVFVPTTPNPTSGFLLFVPRSKLRPLEMSVEDGAKMIFSAGLVAPQYDPDAPTPLPSDTTNGHSGKGFRFLGRKNSNGNREA</sequence>
<keyword evidence="2" id="KW-0472">Membrane</keyword>
<name>A0A371RKM3_9PROT</name>
<dbReference type="PANTHER" id="PTHR31876">
    <property type="entry name" value="COV-LIKE PROTEIN 1"/>
    <property type="match status" value="1"/>
</dbReference>
<proteinExistence type="predicted"/>
<protein>
    <submittedName>
        <fullName evidence="3">DUF502 domain-containing protein</fullName>
    </submittedName>
</protein>
<keyword evidence="2" id="KW-1133">Transmembrane helix</keyword>
<reference evidence="3 4" key="1">
    <citation type="submission" date="2018-08" db="EMBL/GenBank/DDBJ databases">
        <title>Parvularcula sp. SM1705, isolated from surface water of the South Sea China.</title>
        <authorList>
            <person name="Sun L."/>
        </authorList>
    </citation>
    <scope>NUCLEOTIDE SEQUENCE [LARGE SCALE GENOMIC DNA]</scope>
    <source>
        <strain evidence="3 4">SM1705</strain>
    </source>
</reference>
<comment type="caution">
    <text evidence="3">The sequence shown here is derived from an EMBL/GenBank/DDBJ whole genome shotgun (WGS) entry which is preliminary data.</text>
</comment>
<accession>A0A371RKM3</accession>
<evidence type="ECO:0000313" key="3">
    <source>
        <dbReference type="EMBL" id="RFB06003.1"/>
    </source>
</evidence>
<evidence type="ECO:0000256" key="1">
    <source>
        <dbReference type="SAM" id="MobiDB-lite"/>
    </source>
</evidence>
<dbReference type="InterPro" id="IPR007462">
    <property type="entry name" value="COV1-like"/>
</dbReference>
<evidence type="ECO:0000256" key="2">
    <source>
        <dbReference type="SAM" id="Phobius"/>
    </source>
</evidence>
<dbReference type="OrthoDB" id="9780267at2"/>
<organism evidence="3 4">
    <name type="scientific">Parvularcula marina</name>
    <dbReference type="NCBI Taxonomy" id="2292771"/>
    <lineage>
        <taxon>Bacteria</taxon>
        <taxon>Pseudomonadati</taxon>
        <taxon>Pseudomonadota</taxon>
        <taxon>Alphaproteobacteria</taxon>
        <taxon>Parvularculales</taxon>
        <taxon>Parvularculaceae</taxon>
        <taxon>Parvularcula</taxon>
    </lineage>
</organism>
<feature type="transmembrane region" description="Helical" evidence="2">
    <location>
        <begin position="21"/>
        <end position="42"/>
    </location>
</feature>
<keyword evidence="4" id="KW-1185">Reference proteome</keyword>
<dbReference type="AlphaFoldDB" id="A0A371RKM3"/>
<dbReference type="PANTHER" id="PTHR31876:SF26">
    <property type="entry name" value="PROTEIN LIKE COV 2"/>
    <property type="match status" value="1"/>
</dbReference>
<gene>
    <name evidence="3" type="ORF">DX908_12465</name>
</gene>
<dbReference type="Proteomes" id="UP000264589">
    <property type="component" value="Unassembled WGS sequence"/>
</dbReference>
<keyword evidence="2" id="KW-0812">Transmembrane</keyword>
<dbReference type="EMBL" id="QUQO01000001">
    <property type="protein sequence ID" value="RFB06003.1"/>
    <property type="molecule type" value="Genomic_DNA"/>
</dbReference>
<feature type="region of interest" description="Disordered" evidence="1">
    <location>
        <begin position="222"/>
        <end position="256"/>
    </location>
</feature>
<feature type="transmembrane region" description="Helical" evidence="2">
    <location>
        <begin position="71"/>
        <end position="91"/>
    </location>
</feature>